<dbReference type="EMBL" id="LNQE01001503">
    <property type="protein sequence ID" value="KUG16363.1"/>
    <property type="molecule type" value="Genomic_DNA"/>
</dbReference>
<evidence type="ECO:0000313" key="1">
    <source>
        <dbReference type="EMBL" id="KUG16363.1"/>
    </source>
</evidence>
<sequence length="52" mass="5700">MSLQTMIEIIAKAGYEVEKNEESRDNSHSLFPNVSHGKISAGFRAFKSGSLS</sequence>
<organism evidence="1">
    <name type="scientific">hydrocarbon metagenome</name>
    <dbReference type="NCBI Taxonomy" id="938273"/>
    <lineage>
        <taxon>unclassified sequences</taxon>
        <taxon>metagenomes</taxon>
        <taxon>ecological metagenomes</taxon>
    </lineage>
</organism>
<reference evidence="1" key="1">
    <citation type="journal article" date="2015" name="Proc. Natl. Acad. Sci. U.S.A.">
        <title>Networks of energetic and metabolic interactions define dynamics in microbial communities.</title>
        <authorList>
            <person name="Embree M."/>
            <person name="Liu J.K."/>
            <person name="Al-Bassam M.M."/>
            <person name="Zengler K."/>
        </authorList>
    </citation>
    <scope>NUCLEOTIDE SEQUENCE</scope>
</reference>
<gene>
    <name evidence="1" type="ORF">ASZ90_014037</name>
</gene>
<comment type="caution">
    <text evidence="1">The sequence shown here is derived from an EMBL/GenBank/DDBJ whole genome shotgun (WGS) entry which is preliminary data.</text>
</comment>
<name>A0A0W8F659_9ZZZZ</name>
<protein>
    <submittedName>
        <fullName evidence="1">Uncharacterized protein</fullName>
    </submittedName>
</protein>
<dbReference type="AlphaFoldDB" id="A0A0W8F659"/>
<proteinExistence type="predicted"/>
<accession>A0A0W8F659</accession>